<feature type="domain" description="Envelope protein N-terminal" evidence="2">
    <location>
        <begin position="93"/>
        <end position="360"/>
    </location>
</feature>
<dbReference type="EnsemblBacteria" id="CAI49262">
    <property type="protein sequence ID" value="CAI49262"/>
    <property type="gene ID" value="NP_2342A"/>
</dbReference>
<name>A0A1U7EW18_NATPD</name>
<protein>
    <submittedName>
        <fullName evidence="3">Homolog to virus structural protein HRPV2-VP5</fullName>
    </submittedName>
</protein>
<sequence>MSADVGKSGSTDGGEPETYHTAGANIGQSRLSRRGFVRLSAAAAGTALAAGAGSKAGLNPVGNAQAIPPIAIGAAAVGGSAAVGWALREYEVAGSDDPPEGLTPEVLHERVYDIVRTRQSTNGSSFTDNRNILEGIEHTAFADGKIAAIEALNDPQSQDEVYNAAEQAADEYATTVMKNFLQGWNESLNELGNLINTLEEHPETDVEGTLVATRQSNADFPDYNYSDPPEIDDEEREIELPDGSFDVERVRREGEPRSWDPAKHDGSSLGTQDGWVYCSISDEDDVHYLRFTEWNEIYEEMVQLFTDVRSGLSLWVEEVYDSVQAGELDTEELLTPRELAEMTADEEDFNQAISDLMALNVSVDLEREAEVHIPELDATVYGQIAKTGSGSLSTGTVNPDEEDEDFYLTYDVSEGSGDWGAHETGIDGGTITFTSEPWEETVYHVHTVAGETAEILASDFEHDEEEDEWTYNASNQLDDAISDIEDVEYFASTEETQYETVRLTGPFEIITFTDSDGNEHDEADFTRSETQTDDNYITEEEWKEQQERHEELIEQYEDAQSGGGIDLGGLGGWFSGVGQTAAAAGAGVLALIFAGIALGGE</sequence>
<accession>A0A1U7EW18</accession>
<dbReference type="PROSITE" id="PS51318">
    <property type="entry name" value="TAT"/>
    <property type="match status" value="1"/>
</dbReference>
<dbReference type="EMBL" id="CR936257">
    <property type="protein sequence ID" value="CAI49262.1"/>
    <property type="molecule type" value="Genomic_DNA"/>
</dbReference>
<organism evidence="3 4">
    <name type="scientific">Natronomonas pharaonis (strain ATCC 35678 / DSM 2160 / CIP 103997 / JCM 8858 / NBRC 14720 / NCIMB 2260 / Gabara)</name>
    <name type="common">Halobacterium pharaonis</name>
    <dbReference type="NCBI Taxonomy" id="348780"/>
    <lineage>
        <taxon>Archaea</taxon>
        <taxon>Methanobacteriati</taxon>
        <taxon>Methanobacteriota</taxon>
        <taxon>Stenosarchaea group</taxon>
        <taxon>Halobacteria</taxon>
        <taxon>Halobacteriales</taxon>
        <taxon>Natronomonadaceae</taxon>
        <taxon>Natronomonas</taxon>
    </lineage>
</organism>
<reference evidence="3 4" key="1">
    <citation type="journal article" date="2005" name="Genome Res.">
        <title>Living with two extremes: conclusions from the genome sequence of Natronomonas pharaonis.</title>
        <authorList>
            <person name="Falb M."/>
            <person name="Pfeiffer F."/>
            <person name="Palm P."/>
            <person name="Rodewald K."/>
            <person name="Hickmann V."/>
            <person name="Tittor J."/>
            <person name="Oesterhelt D."/>
        </authorList>
    </citation>
    <scope>NUCLEOTIDE SEQUENCE [LARGE SCALE GENOMIC DNA]</scope>
    <source>
        <strain evidence="4">ATCC 35678 / DSM 2160 / CIP 103997 / JCM 8858 / NBRC 14720 / NCIMB 2260 / Gabara</strain>
    </source>
</reference>
<dbReference type="KEGG" id="nph:NP_2342A"/>
<dbReference type="InterPro" id="IPR006311">
    <property type="entry name" value="TAT_signal"/>
</dbReference>
<dbReference type="AlphaFoldDB" id="A0A1U7EW18"/>
<evidence type="ECO:0000313" key="3">
    <source>
        <dbReference type="EMBL" id="CAI49262.1"/>
    </source>
</evidence>
<dbReference type="HOGENOM" id="CLU_445247_0_0_2"/>
<dbReference type="InterPro" id="IPR058677">
    <property type="entry name" value="ORF4_N"/>
</dbReference>
<evidence type="ECO:0000259" key="2">
    <source>
        <dbReference type="Pfam" id="PF26255"/>
    </source>
</evidence>
<evidence type="ECO:0000313" key="4">
    <source>
        <dbReference type="Proteomes" id="UP000002698"/>
    </source>
</evidence>
<gene>
    <name evidence="3" type="ordered locus">NP_2342A</name>
</gene>
<evidence type="ECO:0000256" key="1">
    <source>
        <dbReference type="SAM" id="MobiDB-lite"/>
    </source>
</evidence>
<proteinExistence type="predicted"/>
<dbReference type="STRING" id="348780.NP_2342A"/>
<keyword evidence="4" id="KW-1185">Reference proteome</keyword>
<dbReference type="Pfam" id="PF26255">
    <property type="entry name" value="Viral_env_HRPV"/>
    <property type="match status" value="1"/>
</dbReference>
<feature type="region of interest" description="Disordered" evidence="1">
    <location>
        <begin position="1"/>
        <end position="26"/>
    </location>
</feature>
<dbReference type="eggNOG" id="arCOG07782">
    <property type="taxonomic scope" value="Archaea"/>
</dbReference>
<dbReference type="Proteomes" id="UP000002698">
    <property type="component" value="Chromosome"/>
</dbReference>